<keyword evidence="2 12" id="KW-1003">Cell membrane</keyword>
<evidence type="ECO:0000313" key="15">
    <source>
        <dbReference type="RefSeq" id="XP_025053956.1"/>
    </source>
</evidence>
<keyword evidence="4 11" id="KW-0812">Transmembrane</keyword>
<feature type="transmembrane region" description="Helical" evidence="12">
    <location>
        <begin position="184"/>
        <end position="202"/>
    </location>
</feature>
<feature type="transmembrane region" description="Helical" evidence="12">
    <location>
        <begin position="319"/>
        <end position="337"/>
    </location>
</feature>
<feature type="transmembrane region" description="Helical" evidence="12">
    <location>
        <begin position="69"/>
        <end position="93"/>
    </location>
</feature>
<evidence type="ECO:0000256" key="12">
    <source>
        <dbReference type="RuleBase" id="RU363047"/>
    </source>
</evidence>
<accession>A0A3Q0G2H1</accession>
<dbReference type="GO" id="GO:0004984">
    <property type="term" value="F:olfactory receptor activity"/>
    <property type="evidence" value="ECO:0007669"/>
    <property type="project" value="InterPro"/>
</dbReference>
<dbReference type="RefSeq" id="XP_025053956.1">
    <property type="nucleotide sequence ID" value="XM_025198171.1"/>
</dbReference>
<comment type="similarity">
    <text evidence="11">Belongs to the G-protein coupled receptor 1 family.</text>
</comment>
<dbReference type="Proteomes" id="UP000189705">
    <property type="component" value="Unplaced"/>
</dbReference>
<dbReference type="PANTHER" id="PTHR26452">
    <property type="entry name" value="OLFACTORY RECEPTOR"/>
    <property type="match status" value="1"/>
</dbReference>
<dbReference type="GO" id="GO:0005886">
    <property type="term" value="C:plasma membrane"/>
    <property type="evidence" value="ECO:0007669"/>
    <property type="project" value="UniProtKB-SubCell"/>
</dbReference>
<evidence type="ECO:0000256" key="11">
    <source>
        <dbReference type="RuleBase" id="RU000688"/>
    </source>
</evidence>
<feature type="transmembrane region" description="Helical" evidence="12">
    <location>
        <begin position="136"/>
        <end position="164"/>
    </location>
</feature>
<dbReference type="InterPro" id="IPR017452">
    <property type="entry name" value="GPCR_Rhodpsn_7TM"/>
</dbReference>
<evidence type="ECO:0000256" key="2">
    <source>
        <dbReference type="ARBA" id="ARBA00022475"/>
    </source>
</evidence>
<dbReference type="FunFam" id="1.20.1070.10:FF:000001">
    <property type="entry name" value="Olfactory receptor"/>
    <property type="match status" value="1"/>
</dbReference>
<dbReference type="InterPro" id="IPR000276">
    <property type="entry name" value="GPCR_Rhodpsn"/>
</dbReference>
<dbReference type="AlphaFoldDB" id="A0A3Q0G2H1"/>
<keyword evidence="5 12" id="KW-0552">Olfaction</keyword>
<dbReference type="GO" id="GO:0004930">
    <property type="term" value="F:G protein-coupled receptor activity"/>
    <property type="evidence" value="ECO:0007669"/>
    <property type="project" value="UniProtKB-KW"/>
</dbReference>
<dbReference type="CDD" id="cd15231">
    <property type="entry name" value="7tmA_OR5V1-like"/>
    <property type="match status" value="1"/>
</dbReference>
<feature type="transmembrane region" description="Helical" evidence="12">
    <location>
        <begin position="105"/>
        <end position="130"/>
    </location>
</feature>
<evidence type="ECO:0000256" key="9">
    <source>
        <dbReference type="ARBA" id="ARBA00023170"/>
    </source>
</evidence>
<dbReference type="SUPFAM" id="SSF81321">
    <property type="entry name" value="Family A G protein-coupled receptor-like"/>
    <property type="match status" value="1"/>
</dbReference>
<dbReference type="PROSITE" id="PS50262">
    <property type="entry name" value="G_PROTEIN_RECEP_F1_2"/>
    <property type="match status" value="1"/>
</dbReference>
<evidence type="ECO:0000256" key="7">
    <source>
        <dbReference type="ARBA" id="ARBA00023040"/>
    </source>
</evidence>
<protein>
    <recommendedName>
        <fullName evidence="12">Olfactory receptor</fullName>
    </recommendedName>
</protein>
<evidence type="ECO:0000313" key="14">
    <source>
        <dbReference type="Proteomes" id="UP000189705"/>
    </source>
</evidence>
<comment type="subcellular location">
    <subcellularLocation>
        <location evidence="1 12">Cell membrane</location>
        <topology evidence="1 12">Multi-pass membrane protein</topology>
    </subcellularLocation>
</comment>
<keyword evidence="14" id="KW-1185">Reference proteome</keyword>
<evidence type="ECO:0000259" key="13">
    <source>
        <dbReference type="PROSITE" id="PS50262"/>
    </source>
</evidence>
<evidence type="ECO:0000256" key="3">
    <source>
        <dbReference type="ARBA" id="ARBA00022606"/>
    </source>
</evidence>
<evidence type="ECO:0000256" key="10">
    <source>
        <dbReference type="ARBA" id="ARBA00023224"/>
    </source>
</evidence>
<feature type="transmembrane region" description="Helical" evidence="12">
    <location>
        <begin position="281"/>
        <end position="299"/>
    </location>
</feature>
<evidence type="ECO:0000256" key="4">
    <source>
        <dbReference type="ARBA" id="ARBA00022692"/>
    </source>
</evidence>
<keyword evidence="3 12" id="KW-0716">Sensory transduction</keyword>
<keyword evidence="8 12" id="KW-0472">Membrane</keyword>
<dbReference type="Gene3D" id="1.20.1070.10">
    <property type="entry name" value="Rhodopsin 7-helix transmembrane proteins"/>
    <property type="match status" value="1"/>
</dbReference>
<organism evidence="14 15">
    <name type="scientific">Alligator sinensis</name>
    <name type="common">Chinese alligator</name>
    <dbReference type="NCBI Taxonomy" id="38654"/>
    <lineage>
        <taxon>Eukaryota</taxon>
        <taxon>Metazoa</taxon>
        <taxon>Chordata</taxon>
        <taxon>Craniata</taxon>
        <taxon>Vertebrata</taxon>
        <taxon>Euteleostomi</taxon>
        <taxon>Archelosauria</taxon>
        <taxon>Archosauria</taxon>
        <taxon>Crocodylia</taxon>
        <taxon>Alligatoridae</taxon>
        <taxon>Alligatorinae</taxon>
        <taxon>Alligator</taxon>
    </lineage>
</organism>
<dbReference type="InParanoid" id="A0A3Q0G2H1"/>
<dbReference type="PRINTS" id="PR00245">
    <property type="entry name" value="OLFACTORYR"/>
</dbReference>
<feature type="domain" description="G-protein coupled receptors family 1 profile" evidence="13">
    <location>
        <begin position="85"/>
        <end position="334"/>
    </location>
</feature>
<keyword evidence="7 11" id="KW-0297">G-protein coupled receptor</keyword>
<dbReference type="PRINTS" id="PR00237">
    <property type="entry name" value="GPCRRHODOPSN"/>
</dbReference>
<proteinExistence type="inferred from homology"/>
<dbReference type="InterPro" id="IPR050516">
    <property type="entry name" value="Olfactory_GPCR"/>
</dbReference>
<dbReference type="InterPro" id="IPR000725">
    <property type="entry name" value="Olfact_rcpt"/>
</dbReference>
<evidence type="ECO:0000256" key="5">
    <source>
        <dbReference type="ARBA" id="ARBA00022725"/>
    </source>
</evidence>
<evidence type="ECO:0000256" key="1">
    <source>
        <dbReference type="ARBA" id="ARBA00004651"/>
    </source>
</evidence>
<sequence>MLICDPTLFLVSRTDSKNATFKTIHVQTGSAKESQPAGDSNKATEQMGNQTLITEFIFLGFSNHPELQMLFFLVFLVIYMVTLLGNALILTLIKTDPSLQKPMYFFLSNLSFLDICYTSATIPVMLVNFFQSRKTISYAGCITQLFFLITCAGTECVLLAVMAYDRYVAICSPLHYLSVMSRRVSVQLAGFSWLCGLVNSLVHTLLTSTLAICKSNQLSHFFCDVPLLLKLSCSETYINETVLHLASALIGLSPCLFTLVSYVLIVGAILKIRSAKGRFKAFSTCTSHLVVVIIFYGTANFNYNRPSSGYSLDVDTLVSSLYCIVTPMLNPLIYSLRNKEVKDALKRMGRKYFPSVPEPSNRQGTLVPLQIENVCINSVSGHNQSMLNLQ</sequence>
<dbReference type="KEGG" id="asn:102370053"/>
<keyword evidence="6 12" id="KW-1133">Transmembrane helix</keyword>
<reference evidence="15" key="1">
    <citation type="submission" date="2025-08" db="UniProtKB">
        <authorList>
            <consortium name="RefSeq"/>
        </authorList>
    </citation>
    <scope>IDENTIFICATION</scope>
</reference>
<evidence type="ECO:0000256" key="6">
    <source>
        <dbReference type="ARBA" id="ARBA00022989"/>
    </source>
</evidence>
<dbReference type="GeneID" id="102370053"/>
<keyword evidence="9 11" id="KW-0675">Receptor</keyword>
<dbReference type="Pfam" id="PF13853">
    <property type="entry name" value="7tm_4"/>
    <property type="match status" value="1"/>
</dbReference>
<evidence type="ECO:0000256" key="8">
    <source>
        <dbReference type="ARBA" id="ARBA00023136"/>
    </source>
</evidence>
<gene>
    <name evidence="15" type="primary">LOC102370053</name>
</gene>
<name>A0A3Q0G2H1_ALLSI</name>
<dbReference type="PROSITE" id="PS00237">
    <property type="entry name" value="G_PROTEIN_RECEP_F1_1"/>
    <property type="match status" value="1"/>
</dbReference>
<keyword evidence="10 11" id="KW-0807">Transducer</keyword>
<feature type="transmembrane region" description="Helical" evidence="12">
    <location>
        <begin position="245"/>
        <end position="269"/>
    </location>
</feature>